<comment type="caution">
    <text evidence="2">The sequence shown here is derived from an EMBL/GenBank/DDBJ whole genome shotgun (WGS) entry which is preliminary data.</text>
</comment>
<gene>
    <name evidence="2" type="ORF">BV898_17254</name>
</gene>
<dbReference type="EMBL" id="MTYJ01000287">
    <property type="protein sequence ID" value="OWA52811.1"/>
    <property type="molecule type" value="Genomic_DNA"/>
</dbReference>
<organism evidence="2 3">
    <name type="scientific">Hypsibius exemplaris</name>
    <name type="common">Freshwater tardigrade</name>
    <dbReference type="NCBI Taxonomy" id="2072580"/>
    <lineage>
        <taxon>Eukaryota</taxon>
        <taxon>Metazoa</taxon>
        <taxon>Ecdysozoa</taxon>
        <taxon>Tardigrada</taxon>
        <taxon>Eutardigrada</taxon>
        <taxon>Parachela</taxon>
        <taxon>Hypsibioidea</taxon>
        <taxon>Hypsibiidae</taxon>
        <taxon>Hypsibius</taxon>
    </lineage>
</organism>
<feature type="region of interest" description="Disordered" evidence="1">
    <location>
        <begin position="164"/>
        <end position="186"/>
    </location>
</feature>
<accession>A0A9X6NLX9</accession>
<feature type="compositionally biased region" description="Polar residues" evidence="1">
    <location>
        <begin position="104"/>
        <end position="116"/>
    </location>
</feature>
<proteinExistence type="predicted"/>
<evidence type="ECO:0000256" key="1">
    <source>
        <dbReference type="SAM" id="MobiDB-lite"/>
    </source>
</evidence>
<sequence>MDIYIPKSVNSLLSGWTFRLAIDQRTRPTAVEDIRRSDLCNGQTFNCSGRRSVSWVGSTSKPSTAAADGPSPGSDQRADPQLQQRTVRLLGRTNEQTLNCSGRRSVSWFGSTNKPSTAAADRPSPGSDQRADPQLQRQTVRLLGQTNEQTLNCSSGRSVSWVGLTGRPSTAAADGPSPGSDVRGGQSVLREPLIGTVDSPIDCWAEGYLIRAVNEPSQRTVQRTSQRTVSTNRLNEPSQRTVSTNRLNNEPSQRTVSTTNPLNEPSQRTVSTAVQPSIWPDLLSVQSTVRSNVRLMSELVCGTICTGPIRYSQGKPVH</sequence>
<evidence type="ECO:0000313" key="2">
    <source>
        <dbReference type="EMBL" id="OWA52811.1"/>
    </source>
</evidence>
<reference evidence="3" key="1">
    <citation type="submission" date="2017-01" db="EMBL/GenBank/DDBJ databases">
        <title>Comparative genomics of anhydrobiosis in the tardigrade Hypsibius dujardini.</title>
        <authorList>
            <person name="Yoshida Y."/>
            <person name="Koutsovoulos G."/>
            <person name="Laetsch D."/>
            <person name="Stevens L."/>
            <person name="Kumar S."/>
            <person name="Horikawa D."/>
            <person name="Ishino K."/>
            <person name="Komine S."/>
            <person name="Tomita M."/>
            <person name="Blaxter M."/>
            <person name="Arakawa K."/>
        </authorList>
    </citation>
    <scope>NUCLEOTIDE SEQUENCE [LARGE SCALE GENOMIC DNA]</scope>
    <source>
        <strain evidence="3">Z151</strain>
    </source>
</reference>
<name>A0A9X6NLX9_HYPEX</name>
<protein>
    <submittedName>
        <fullName evidence="2">Uncharacterized protein</fullName>
    </submittedName>
</protein>
<dbReference type="AlphaFoldDB" id="A0A9X6NLX9"/>
<dbReference type="Proteomes" id="UP000192578">
    <property type="component" value="Unassembled WGS sequence"/>
</dbReference>
<feature type="region of interest" description="Disordered" evidence="1">
    <location>
        <begin position="104"/>
        <end position="133"/>
    </location>
</feature>
<keyword evidence="3" id="KW-1185">Reference proteome</keyword>
<evidence type="ECO:0000313" key="3">
    <source>
        <dbReference type="Proteomes" id="UP000192578"/>
    </source>
</evidence>
<feature type="region of interest" description="Disordered" evidence="1">
    <location>
        <begin position="51"/>
        <end position="80"/>
    </location>
</feature>
<feature type="region of interest" description="Disordered" evidence="1">
    <location>
        <begin position="217"/>
        <end position="273"/>
    </location>
</feature>
<feature type="compositionally biased region" description="Polar residues" evidence="1">
    <location>
        <begin position="51"/>
        <end position="63"/>
    </location>
</feature>